<feature type="transmembrane region" description="Helical" evidence="8">
    <location>
        <begin position="116"/>
        <end position="135"/>
    </location>
</feature>
<dbReference type="Pfam" id="PF01925">
    <property type="entry name" value="TauE"/>
    <property type="match status" value="1"/>
</dbReference>
<keyword evidence="4 8" id="KW-1003">Cell membrane</keyword>
<sequence length="271" mass="29259">MGLAAIGAAPQFAAMFGLDPFSFWIVIVVTLFSGFVKGAVGFAMPMIMMSALGSFLPAQQALAVLILPTLFTNIGQAFRQGWRPAWESIVTYRWHIGMVMLFIPLSAMLAPVVPQWIMYALLGVPITGFALWQLAGRSLAIPIHHRRRVEIVTGIIGGLYGGISGIWGPPLIVYLLSVGTPKTEQVRVQGVVFLLGAVALTFAHLNSGLLNAQTLPLSAVVVIPALIGLWLGFLAHDRLDVAQFRRWTLVLLVLTGANLIRRALEIAGSEP</sequence>
<evidence type="ECO:0000256" key="3">
    <source>
        <dbReference type="ARBA" id="ARBA00022448"/>
    </source>
</evidence>
<evidence type="ECO:0000313" key="10">
    <source>
        <dbReference type="Proteomes" id="UP000253345"/>
    </source>
</evidence>
<dbReference type="PANTHER" id="PTHR30269:SF32">
    <property type="entry name" value="MEMBRANE TRANSPORTER PROTEIN-RELATED"/>
    <property type="match status" value="1"/>
</dbReference>
<comment type="caution">
    <text evidence="9">The sequence shown here is derived from an EMBL/GenBank/DDBJ whole genome shotgun (WGS) entry which is preliminary data.</text>
</comment>
<feature type="transmembrane region" description="Helical" evidence="8">
    <location>
        <begin position="188"/>
        <end position="205"/>
    </location>
</feature>
<evidence type="ECO:0000256" key="8">
    <source>
        <dbReference type="RuleBase" id="RU363041"/>
    </source>
</evidence>
<proteinExistence type="inferred from homology"/>
<evidence type="ECO:0000256" key="2">
    <source>
        <dbReference type="ARBA" id="ARBA00009142"/>
    </source>
</evidence>
<accession>A0A368Z871</accession>
<dbReference type="Proteomes" id="UP000253345">
    <property type="component" value="Unassembled WGS sequence"/>
</dbReference>
<dbReference type="RefSeq" id="WP_342770927.1">
    <property type="nucleotide sequence ID" value="NZ_QPJL01000001.1"/>
</dbReference>
<feature type="transmembrane region" description="Helical" evidence="8">
    <location>
        <begin position="217"/>
        <end position="235"/>
    </location>
</feature>
<keyword evidence="3" id="KW-0813">Transport</keyword>
<name>A0A368Z871_9RHOB</name>
<dbReference type="PANTHER" id="PTHR30269">
    <property type="entry name" value="TRANSMEMBRANE PROTEIN YFCA"/>
    <property type="match status" value="1"/>
</dbReference>
<feature type="transmembrane region" description="Helical" evidence="8">
    <location>
        <begin position="91"/>
        <end position="109"/>
    </location>
</feature>
<dbReference type="InterPro" id="IPR002781">
    <property type="entry name" value="TM_pro_TauE-like"/>
</dbReference>
<comment type="similarity">
    <text evidence="2 8">Belongs to the 4-toluene sulfonate uptake permease (TSUP) (TC 2.A.102) family.</text>
</comment>
<gene>
    <name evidence="9" type="ORF">DFP89_10123</name>
</gene>
<dbReference type="AlphaFoldDB" id="A0A368Z871"/>
<evidence type="ECO:0000256" key="1">
    <source>
        <dbReference type="ARBA" id="ARBA00004651"/>
    </source>
</evidence>
<keyword evidence="5 8" id="KW-0812">Transmembrane</keyword>
<dbReference type="GO" id="GO:0005886">
    <property type="term" value="C:plasma membrane"/>
    <property type="evidence" value="ECO:0007669"/>
    <property type="project" value="UniProtKB-SubCell"/>
</dbReference>
<evidence type="ECO:0000313" key="9">
    <source>
        <dbReference type="EMBL" id="RCW88591.1"/>
    </source>
</evidence>
<reference evidence="9 10" key="1">
    <citation type="submission" date="2018-07" db="EMBL/GenBank/DDBJ databases">
        <title>Genomic Encyclopedia of Type Strains, Phase III (KMG-III): the genomes of soil and plant-associated and newly described type strains.</title>
        <authorList>
            <person name="Whitman W."/>
        </authorList>
    </citation>
    <scope>NUCLEOTIDE SEQUENCE [LARGE SCALE GENOMIC DNA]</scope>
    <source>
        <strain evidence="9 10">CECT 8525</strain>
    </source>
</reference>
<feature type="transmembrane region" description="Helical" evidence="8">
    <location>
        <begin position="23"/>
        <end position="44"/>
    </location>
</feature>
<keyword evidence="6 8" id="KW-1133">Transmembrane helix</keyword>
<evidence type="ECO:0000256" key="6">
    <source>
        <dbReference type="ARBA" id="ARBA00022989"/>
    </source>
</evidence>
<dbReference type="EMBL" id="QPJL01000001">
    <property type="protein sequence ID" value="RCW88591.1"/>
    <property type="molecule type" value="Genomic_DNA"/>
</dbReference>
<feature type="transmembrane region" description="Helical" evidence="8">
    <location>
        <begin position="51"/>
        <end position="71"/>
    </location>
</feature>
<organism evidence="9 10">
    <name type="scientific">Paracoccus lutimaris</name>
    <dbReference type="NCBI Taxonomy" id="1490030"/>
    <lineage>
        <taxon>Bacteria</taxon>
        <taxon>Pseudomonadati</taxon>
        <taxon>Pseudomonadota</taxon>
        <taxon>Alphaproteobacteria</taxon>
        <taxon>Rhodobacterales</taxon>
        <taxon>Paracoccaceae</taxon>
        <taxon>Paracoccus</taxon>
    </lineage>
</organism>
<evidence type="ECO:0000256" key="5">
    <source>
        <dbReference type="ARBA" id="ARBA00022692"/>
    </source>
</evidence>
<dbReference type="InterPro" id="IPR052017">
    <property type="entry name" value="TSUP"/>
</dbReference>
<feature type="transmembrane region" description="Helical" evidence="8">
    <location>
        <begin position="155"/>
        <end position="176"/>
    </location>
</feature>
<evidence type="ECO:0000256" key="7">
    <source>
        <dbReference type="ARBA" id="ARBA00023136"/>
    </source>
</evidence>
<protein>
    <recommendedName>
        <fullName evidence="8">Probable membrane transporter protein</fullName>
    </recommendedName>
</protein>
<keyword evidence="10" id="KW-1185">Reference proteome</keyword>
<keyword evidence="7 8" id="KW-0472">Membrane</keyword>
<evidence type="ECO:0000256" key="4">
    <source>
        <dbReference type="ARBA" id="ARBA00022475"/>
    </source>
</evidence>
<comment type="subcellular location">
    <subcellularLocation>
        <location evidence="1 8">Cell membrane</location>
        <topology evidence="1 8">Multi-pass membrane protein</topology>
    </subcellularLocation>
</comment>